<feature type="compositionally biased region" description="Basic and acidic residues" evidence="1">
    <location>
        <begin position="255"/>
        <end position="285"/>
    </location>
</feature>
<evidence type="ECO:0000259" key="2">
    <source>
        <dbReference type="Pfam" id="PF12572"/>
    </source>
</evidence>
<feature type="domain" description="DUF3752" evidence="2">
    <location>
        <begin position="154"/>
        <end position="297"/>
    </location>
</feature>
<accession>A0AAD5T5Y6</accession>
<organism evidence="3 4">
    <name type="scientific">Physocladia obscura</name>
    <dbReference type="NCBI Taxonomy" id="109957"/>
    <lineage>
        <taxon>Eukaryota</taxon>
        <taxon>Fungi</taxon>
        <taxon>Fungi incertae sedis</taxon>
        <taxon>Chytridiomycota</taxon>
        <taxon>Chytridiomycota incertae sedis</taxon>
        <taxon>Chytridiomycetes</taxon>
        <taxon>Chytridiales</taxon>
        <taxon>Chytriomycetaceae</taxon>
        <taxon>Physocladia</taxon>
    </lineage>
</organism>
<dbReference type="PANTHER" id="PTHR46370">
    <property type="entry name" value="GPALPP MOTIFS-CONTAINING PROTEIN 1"/>
    <property type="match status" value="1"/>
</dbReference>
<keyword evidence="4" id="KW-1185">Reference proteome</keyword>
<comment type="caution">
    <text evidence="3">The sequence shown here is derived from an EMBL/GenBank/DDBJ whole genome shotgun (WGS) entry which is preliminary data.</text>
</comment>
<feature type="region of interest" description="Disordered" evidence="1">
    <location>
        <begin position="171"/>
        <end position="220"/>
    </location>
</feature>
<dbReference type="Proteomes" id="UP001211907">
    <property type="component" value="Unassembled WGS sequence"/>
</dbReference>
<dbReference type="Pfam" id="PF12572">
    <property type="entry name" value="DUF3752"/>
    <property type="match status" value="1"/>
</dbReference>
<reference evidence="3" key="1">
    <citation type="submission" date="2020-05" db="EMBL/GenBank/DDBJ databases">
        <title>Phylogenomic resolution of chytrid fungi.</title>
        <authorList>
            <person name="Stajich J.E."/>
            <person name="Amses K."/>
            <person name="Simmons R."/>
            <person name="Seto K."/>
            <person name="Myers J."/>
            <person name="Bonds A."/>
            <person name="Quandt C.A."/>
            <person name="Barry K."/>
            <person name="Liu P."/>
            <person name="Grigoriev I."/>
            <person name="Longcore J.E."/>
            <person name="James T.Y."/>
        </authorList>
    </citation>
    <scope>NUCLEOTIDE SEQUENCE</scope>
    <source>
        <strain evidence="3">JEL0513</strain>
    </source>
</reference>
<evidence type="ECO:0000313" key="3">
    <source>
        <dbReference type="EMBL" id="KAJ3128290.1"/>
    </source>
</evidence>
<feature type="compositionally biased region" description="Basic and acidic residues" evidence="1">
    <location>
        <begin position="211"/>
        <end position="220"/>
    </location>
</feature>
<protein>
    <recommendedName>
        <fullName evidence="2">DUF3752 domain-containing protein</fullName>
    </recommendedName>
</protein>
<feature type="region of interest" description="Disordered" evidence="1">
    <location>
        <begin position="253"/>
        <end position="298"/>
    </location>
</feature>
<sequence length="298" mass="33177">MRIGPELPPGFVRPVANSVPDPDPETSVPVGPVMPPGFLRSDIINIEDTSCFNNTNNVNCEQPKRRRMMGPAAPLSAVTALNYVTASSNSDDNDDAIGPMPVPSEYAEHIEKLELERTRLEIEARTSGPSALAIDEGNDGSKKSEVRGNWMLVPPEAKKLNTILGTEMKSRQFARNAGKEEVIDQSDWTRLPNQHDEDSSSSTVASKRRKSDVETLKSKRTEPDVNSIAVDEYNKIYRPKSLMEMHTSQFVKSTKFAENDASNRRFDRDRDLGSRRTSAKARDDLINGGNRLESRFSK</sequence>
<dbReference type="EMBL" id="JADGJH010000472">
    <property type="protein sequence ID" value="KAJ3128290.1"/>
    <property type="molecule type" value="Genomic_DNA"/>
</dbReference>
<name>A0AAD5T5Y6_9FUNG</name>
<gene>
    <name evidence="3" type="ORF">HK100_009265</name>
</gene>
<evidence type="ECO:0000313" key="4">
    <source>
        <dbReference type="Proteomes" id="UP001211907"/>
    </source>
</evidence>
<dbReference type="InterPro" id="IPR046331">
    <property type="entry name" value="GPAM1-like"/>
</dbReference>
<feature type="region of interest" description="Disordered" evidence="1">
    <location>
        <begin position="1"/>
        <end position="30"/>
    </location>
</feature>
<evidence type="ECO:0000256" key="1">
    <source>
        <dbReference type="SAM" id="MobiDB-lite"/>
    </source>
</evidence>
<dbReference type="AlphaFoldDB" id="A0AAD5T5Y6"/>
<proteinExistence type="predicted"/>
<dbReference type="InterPro" id="IPR022226">
    <property type="entry name" value="DUF3752"/>
</dbReference>
<dbReference type="PANTHER" id="PTHR46370:SF1">
    <property type="entry name" value="GPALPP MOTIFS-CONTAINING PROTEIN 1"/>
    <property type="match status" value="1"/>
</dbReference>